<protein>
    <recommendedName>
        <fullName evidence="3">DOD-type homing endonuclease domain-containing protein</fullName>
    </recommendedName>
</protein>
<dbReference type="GO" id="GO:0016539">
    <property type="term" value="P:intein-mediated protein splicing"/>
    <property type="evidence" value="ECO:0007669"/>
    <property type="project" value="InterPro"/>
</dbReference>
<dbReference type="SUPFAM" id="SSF55608">
    <property type="entry name" value="Homing endonucleases"/>
    <property type="match status" value="1"/>
</dbReference>
<dbReference type="PROSITE" id="PS50817">
    <property type="entry name" value="INTEIN_N_TER"/>
    <property type="match status" value="1"/>
</dbReference>
<name>A0A0F9R4L2_9ZZZZ</name>
<proteinExistence type="predicted"/>
<dbReference type="PROSITE" id="PS50819">
    <property type="entry name" value="INTEIN_ENDONUCLEASE"/>
    <property type="match status" value="1"/>
</dbReference>
<dbReference type="InterPro" id="IPR030934">
    <property type="entry name" value="Intein_C"/>
</dbReference>
<comment type="caution">
    <text evidence="4">The sequence shown here is derived from an EMBL/GenBank/DDBJ whole genome shotgun (WGS) entry which is preliminary data.</text>
</comment>
<dbReference type="GO" id="GO:0004519">
    <property type="term" value="F:endonuclease activity"/>
    <property type="evidence" value="ECO:0007669"/>
    <property type="project" value="InterPro"/>
</dbReference>
<dbReference type="Gene3D" id="3.10.28.10">
    <property type="entry name" value="Homing endonucleases"/>
    <property type="match status" value="1"/>
</dbReference>
<organism evidence="4">
    <name type="scientific">marine sediment metagenome</name>
    <dbReference type="NCBI Taxonomy" id="412755"/>
    <lineage>
        <taxon>unclassified sequences</taxon>
        <taxon>metagenomes</taxon>
        <taxon>ecological metagenomes</taxon>
    </lineage>
</organism>
<evidence type="ECO:0000313" key="4">
    <source>
        <dbReference type="EMBL" id="KKN12368.1"/>
    </source>
</evidence>
<gene>
    <name evidence="4" type="ORF">LCGC14_1017080</name>
</gene>
<dbReference type="AlphaFoldDB" id="A0A0F9R4L2"/>
<dbReference type="EMBL" id="LAZR01004038">
    <property type="protein sequence ID" value="KKN12368.1"/>
    <property type="molecule type" value="Genomic_DNA"/>
</dbReference>
<evidence type="ECO:0000259" key="3">
    <source>
        <dbReference type="PROSITE" id="PS50819"/>
    </source>
</evidence>
<feature type="domain" description="DOD-type homing endonuclease" evidence="3">
    <location>
        <begin position="362"/>
        <end position="490"/>
    </location>
</feature>
<accession>A0A0F9R4L2</accession>
<keyword evidence="1" id="KW-0068">Autocatalytic cleavage</keyword>
<evidence type="ECO:0000256" key="1">
    <source>
        <dbReference type="ARBA" id="ARBA00022813"/>
    </source>
</evidence>
<dbReference type="InterPro" id="IPR006141">
    <property type="entry name" value="Intein_N"/>
</dbReference>
<keyword evidence="2" id="KW-0651">Protein splicing</keyword>
<dbReference type="InterPro" id="IPR004042">
    <property type="entry name" value="Intein_endonuc_central"/>
</dbReference>
<dbReference type="InterPro" id="IPR027434">
    <property type="entry name" value="Homing_endonucl"/>
</dbReference>
<reference evidence="4" key="1">
    <citation type="journal article" date="2015" name="Nature">
        <title>Complex archaea that bridge the gap between prokaryotes and eukaryotes.</title>
        <authorList>
            <person name="Spang A."/>
            <person name="Saw J.H."/>
            <person name="Jorgensen S.L."/>
            <person name="Zaremba-Niedzwiedzka K."/>
            <person name="Martijn J."/>
            <person name="Lind A.E."/>
            <person name="van Eijk R."/>
            <person name="Schleper C."/>
            <person name="Guy L."/>
            <person name="Ettema T.J."/>
        </authorList>
    </citation>
    <scope>NUCLEOTIDE SEQUENCE</scope>
</reference>
<sequence>MIESIRQSSLNQWARCGEQFYRSVIQRDWFPPGIAARIGTGLHKGAEVNHKAKRMTGKDEPLDVVQDAARDGYVKSLENGVFFSPEEAGSAKVQMAEGVDTTVYLAGLYHKELAPQIILPKYVEEKIVMDVPGVDIPFSGIIDVYTDDCWLPDIKSAAKRWPEGKADQEIQPTMYNELIRHRTGSYPKKLSFEIFTKTEEPMHQPIETKRTPDDFKILIQRAQIMMKSIMAGIFPPAQPGHWICLSMETEILTNKGWKLHQDLNIFEHKILTLNLLSHILEWQYAERSFSKEHHTRKMISYDGKGIKFCVTPDHNMLIRSTGRGRWRMVRASEIYGKGSLGYPVSAHLPRPGVSFNDDWLELSGWLCSEGHFRKKDSAINITQKKPSLGFNRITDILNRLKISYSVYDNREAAAQFYISAESAIYIRDNIQKSKAIPSWLYNADTRQFRVWLKGFLLGDGHKVSTGNYTIGQKDENFIDELQALCITNRICATKGADRRKSTTGGEYSTLYLMDGLTERLPEAAGVKKHWVSDAEADTVWCVSVPNETIVTRYRGRVLITGNCTPKWCGYWWTCPHIPKHRKIIPKKGG</sequence>
<dbReference type="PROSITE" id="PS50818">
    <property type="entry name" value="INTEIN_C_TER"/>
    <property type="match status" value="1"/>
</dbReference>
<evidence type="ECO:0000256" key="2">
    <source>
        <dbReference type="ARBA" id="ARBA00023000"/>
    </source>
</evidence>